<keyword evidence="2" id="KW-1185">Reference proteome</keyword>
<evidence type="ECO:0000313" key="1">
    <source>
        <dbReference type="EMBL" id="KAL1252219.1"/>
    </source>
</evidence>
<evidence type="ECO:0000313" key="2">
    <source>
        <dbReference type="Proteomes" id="UP001558613"/>
    </source>
</evidence>
<proteinExistence type="predicted"/>
<sequence length="330" mass="36799">MLAKVTDLHKHGYAAVLAPLLRDVHILEQDGVFIERVGRNVKGTIFCVSADNLAAHGLSGFVESFKEGYVCRFCLATREQFKATEARQFSLRTKDSHDLHVQTIQERDTCSNHFGVKASCVLRDSLDYFHPITGFPPDVLHDLPEGIVPVELSLCIKTMIQMKYFTLECLNQKIASFPYQHADKVDRPQPIPKTFLSRGTIGGNRHENATLLRLLPLLVGSVVPEADGAWTVLMELKEVVHIMAAVSPQPMILRAVEPDQARKLKLSSRPASVDALIAVIKQQLKIDLDFSLKYEDPDFDGKLTFLSDIDELPQKAVVHVSFQQDSSSVA</sequence>
<dbReference type="EMBL" id="JAYMGO010000022">
    <property type="protein sequence ID" value="KAL1252219.1"/>
    <property type="molecule type" value="Genomic_DNA"/>
</dbReference>
<reference evidence="1 2" key="1">
    <citation type="submission" date="2023-09" db="EMBL/GenBank/DDBJ databases">
        <authorList>
            <person name="Wang M."/>
        </authorList>
    </citation>
    <scope>NUCLEOTIDE SEQUENCE [LARGE SCALE GENOMIC DNA]</scope>
    <source>
        <strain evidence="1">GT-2023</strain>
        <tissue evidence="1">Liver</tissue>
    </source>
</reference>
<protein>
    <submittedName>
        <fullName evidence="1">Uncharacterized protein</fullName>
    </submittedName>
</protein>
<dbReference type="Proteomes" id="UP001558613">
    <property type="component" value="Unassembled WGS sequence"/>
</dbReference>
<name>A0ABR3LKE7_9TELE</name>
<organism evidence="1 2">
    <name type="scientific">Cirrhinus molitorella</name>
    <name type="common">mud carp</name>
    <dbReference type="NCBI Taxonomy" id="172907"/>
    <lineage>
        <taxon>Eukaryota</taxon>
        <taxon>Metazoa</taxon>
        <taxon>Chordata</taxon>
        <taxon>Craniata</taxon>
        <taxon>Vertebrata</taxon>
        <taxon>Euteleostomi</taxon>
        <taxon>Actinopterygii</taxon>
        <taxon>Neopterygii</taxon>
        <taxon>Teleostei</taxon>
        <taxon>Ostariophysi</taxon>
        <taxon>Cypriniformes</taxon>
        <taxon>Cyprinidae</taxon>
        <taxon>Labeoninae</taxon>
        <taxon>Labeonini</taxon>
        <taxon>Cirrhinus</taxon>
    </lineage>
</organism>
<gene>
    <name evidence="1" type="ORF">QQF64_020015</name>
</gene>
<accession>A0ABR3LKE7</accession>
<comment type="caution">
    <text evidence="1">The sequence shown here is derived from an EMBL/GenBank/DDBJ whole genome shotgun (WGS) entry which is preliminary data.</text>
</comment>